<dbReference type="EMBL" id="QSRJ01000001">
    <property type="protein sequence ID" value="RGL12346.1"/>
    <property type="molecule type" value="Genomic_DNA"/>
</dbReference>
<dbReference type="RefSeq" id="WP_117678840.1">
    <property type="nucleotide sequence ID" value="NZ_CAJJKC010000005.1"/>
</dbReference>
<dbReference type="AlphaFoldDB" id="A0A3E4QYP8"/>
<evidence type="ECO:0000313" key="2">
    <source>
        <dbReference type="Proteomes" id="UP000260943"/>
    </source>
</evidence>
<reference evidence="1 2" key="1">
    <citation type="submission" date="2018-08" db="EMBL/GenBank/DDBJ databases">
        <title>A genome reference for cultivated species of the human gut microbiota.</title>
        <authorList>
            <person name="Zou Y."/>
            <person name="Xue W."/>
            <person name="Luo G."/>
        </authorList>
    </citation>
    <scope>NUCLEOTIDE SEQUENCE [LARGE SCALE GENOMIC DNA]</scope>
    <source>
        <strain evidence="1 2">TF08-14</strain>
    </source>
</reference>
<sequence>MASGFSYKPNRAAARKIMNSQGTQAVLNQKVQAVKAAADSMGSASYAGNVQPGKNRAHGIVYTPSLHAMRSNAKHNSLLKALNSGA</sequence>
<proteinExistence type="predicted"/>
<accession>A0A3E4QYP8</accession>
<comment type="caution">
    <text evidence="1">The sequence shown here is derived from an EMBL/GenBank/DDBJ whole genome shotgun (WGS) entry which is preliminary data.</text>
</comment>
<dbReference type="Proteomes" id="UP000260943">
    <property type="component" value="Unassembled WGS sequence"/>
</dbReference>
<name>A0A3E4QYP8_9ACTN</name>
<organism evidence="1 2">
    <name type="scientific">Collinsella tanakaei</name>
    <dbReference type="NCBI Taxonomy" id="626935"/>
    <lineage>
        <taxon>Bacteria</taxon>
        <taxon>Bacillati</taxon>
        <taxon>Actinomycetota</taxon>
        <taxon>Coriobacteriia</taxon>
        <taxon>Coriobacteriales</taxon>
        <taxon>Coriobacteriaceae</taxon>
        <taxon>Collinsella</taxon>
    </lineage>
</organism>
<gene>
    <name evidence="1" type="ORF">DXC81_01440</name>
</gene>
<evidence type="ECO:0000313" key="1">
    <source>
        <dbReference type="EMBL" id="RGL12346.1"/>
    </source>
</evidence>
<protein>
    <submittedName>
        <fullName evidence="1">Uncharacterized protein</fullName>
    </submittedName>
</protein>